<dbReference type="Gene3D" id="3.40.50.10070">
    <property type="entry name" value="TolB, N-terminal domain"/>
    <property type="match status" value="1"/>
</dbReference>
<feature type="signal peptide" evidence="5">
    <location>
        <begin position="1"/>
        <end position="30"/>
    </location>
</feature>
<dbReference type="NCBIfam" id="TIGR02800">
    <property type="entry name" value="propeller_TolB"/>
    <property type="match status" value="1"/>
</dbReference>
<evidence type="ECO:0000256" key="2">
    <source>
        <dbReference type="ARBA" id="ARBA00009820"/>
    </source>
</evidence>
<dbReference type="SUPFAM" id="SSF69304">
    <property type="entry name" value="Tricorn protease N-terminal domain"/>
    <property type="match status" value="1"/>
</dbReference>
<evidence type="ECO:0000256" key="1">
    <source>
        <dbReference type="ARBA" id="ARBA00004418"/>
    </source>
</evidence>
<dbReference type="Gene3D" id="2.120.10.30">
    <property type="entry name" value="TolB, C-terminal domain"/>
    <property type="match status" value="1"/>
</dbReference>
<dbReference type="AlphaFoldDB" id="A0A9X0W6W6"/>
<dbReference type="EMBL" id="NRRY01000006">
    <property type="protein sequence ID" value="MBK1617915.1"/>
    <property type="molecule type" value="Genomic_DNA"/>
</dbReference>
<evidence type="ECO:0000256" key="4">
    <source>
        <dbReference type="ARBA" id="ARBA00022764"/>
    </source>
</evidence>
<comment type="similarity">
    <text evidence="2 5">Belongs to the TolB family.</text>
</comment>
<comment type="subunit">
    <text evidence="5">The Tol-Pal system is composed of five core proteins: the inner membrane proteins TolA, TolQ and TolR, the periplasmic protein TolB and the outer membrane protein Pal. They form a network linking the inner and outer membranes and the peptidoglycan layer.</text>
</comment>
<dbReference type="Pfam" id="PF04052">
    <property type="entry name" value="TolB_N"/>
    <property type="match status" value="1"/>
</dbReference>
<evidence type="ECO:0000256" key="6">
    <source>
        <dbReference type="SAM" id="MobiDB-lite"/>
    </source>
</evidence>
<evidence type="ECO:0000256" key="3">
    <source>
        <dbReference type="ARBA" id="ARBA00022729"/>
    </source>
</evidence>
<name>A0A9X0W6W6_9GAMM</name>
<protein>
    <recommendedName>
        <fullName evidence="5">Tol-Pal system protein TolB</fullName>
    </recommendedName>
</protein>
<dbReference type="InterPro" id="IPR007195">
    <property type="entry name" value="TolB_N"/>
</dbReference>
<feature type="chain" id="PRO_5041028024" description="Tol-Pal system protein TolB" evidence="5">
    <location>
        <begin position="31"/>
        <end position="439"/>
    </location>
</feature>
<dbReference type="Pfam" id="PF07676">
    <property type="entry name" value="PD40"/>
    <property type="match status" value="5"/>
</dbReference>
<comment type="caution">
    <text evidence="8">The sequence shown here is derived from an EMBL/GenBank/DDBJ whole genome shotgun (WGS) entry which is preliminary data.</text>
</comment>
<reference evidence="8 9" key="1">
    <citation type="journal article" date="2020" name="Microorganisms">
        <title>Osmotic Adaptation and Compatible Solute Biosynthesis of Phototrophic Bacteria as Revealed from Genome Analyses.</title>
        <authorList>
            <person name="Imhoff J.F."/>
            <person name="Rahn T."/>
            <person name="Kunzel S."/>
            <person name="Keller A."/>
            <person name="Neulinger S.C."/>
        </authorList>
    </citation>
    <scope>NUCLEOTIDE SEQUENCE [LARGE SCALE GENOMIC DNA]</scope>
    <source>
        <strain evidence="8 9">DSM 25653</strain>
    </source>
</reference>
<dbReference type="GO" id="GO:0017038">
    <property type="term" value="P:protein import"/>
    <property type="evidence" value="ECO:0007669"/>
    <property type="project" value="InterPro"/>
</dbReference>
<dbReference type="Proteomes" id="UP001138768">
    <property type="component" value="Unassembled WGS sequence"/>
</dbReference>
<dbReference type="GO" id="GO:0051301">
    <property type="term" value="P:cell division"/>
    <property type="evidence" value="ECO:0007669"/>
    <property type="project" value="UniProtKB-UniRule"/>
</dbReference>
<dbReference type="InterPro" id="IPR011659">
    <property type="entry name" value="WD40"/>
</dbReference>
<dbReference type="PANTHER" id="PTHR36842:SF1">
    <property type="entry name" value="PROTEIN TOLB"/>
    <property type="match status" value="1"/>
</dbReference>
<feature type="region of interest" description="Disordered" evidence="6">
    <location>
        <begin position="419"/>
        <end position="439"/>
    </location>
</feature>
<evidence type="ECO:0000256" key="5">
    <source>
        <dbReference type="HAMAP-Rule" id="MF_00671"/>
    </source>
</evidence>
<keyword evidence="9" id="KW-1185">Reference proteome</keyword>
<dbReference type="InterPro" id="IPR014167">
    <property type="entry name" value="Tol-Pal_TolB"/>
</dbReference>
<feature type="domain" description="TolB N-terminal" evidence="7">
    <location>
        <begin position="32"/>
        <end position="136"/>
    </location>
</feature>
<comment type="function">
    <text evidence="5">Part of the Tol-Pal system, which plays a role in outer membrane invagination during cell division and is important for maintaining outer membrane integrity.</text>
</comment>
<dbReference type="SUPFAM" id="SSF52964">
    <property type="entry name" value="TolB, N-terminal domain"/>
    <property type="match status" value="1"/>
</dbReference>
<keyword evidence="3 5" id="KW-0732">Signal</keyword>
<dbReference type="PANTHER" id="PTHR36842">
    <property type="entry name" value="PROTEIN TOLB HOMOLOG"/>
    <property type="match status" value="1"/>
</dbReference>
<dbReference type="InterPro" id="IPR011042">
    <property type="entry name" value="6-blade_b-propeller_TolB-like"/>
</dbReference>
<dbReference type="HAMAP" id="MF_00671">
    <property type="entry name" value="TolB"/>
    <property type="match status" value="1"/>
</dbReference>
<organism evidence="8 9">
    <name type="scientific">Lamprobacter modestohalophilus</name>
    <dbReference type="NCBI Taxonomy" id="1064514"/>
    <lineage>
        <taxon>Bacteria</taxon>
        <taxon>Pseudomonadati</taxon>
        <taxon>Pseudomonadota</taxon>
        <taxon>Gammaproteobacteria</taxon>
        <taxon>Chromatiales</taxon>
        <taxon>Chromatiaceae</taxon>
        <taxon>Lamprobacter</taxon>
    </lineage>
</organism>
<dbReference type="GO" id="GO:0042597">
    <property type="term" value="C:periplasmic space"/>
    <property type="evidence" value="ECO:0007669"/>
    <property type="project" value="UniProtKB-SubCell"/>
</dbReference>
<accession>A0A9X0W6W6</accession>
<evidence type="ECO:0000313" key="9">
    <source>
        <dbReference type="Proteomes" id="UP001138768"/>
    </source>
</evidence>
<evidence type="ECO:0000259" key="7">
    <source>
        <dbReference type="Pfam" id="PF04052"/>
    </source>
</evidence>
<sequence precursor="true">MMQRLRLALAPVLACILACVFVLASAQVQAKLTIEVTGGVEGAQPVAVVPFGDIDGARPTVDLAKVISDDLARSGRFRSMPRSEMLSLPHRQDEVDFREWQLLGMNTLVIGEVSPAEGGGYSLRWSLFDVFTGNKLASDSLRSTERGLRNAAHRISDQIYLALTGERGVFATRLAYVTSGSRSADARVTLRVSDSDGFNPQTIVDSAEPIMSPAWSPDGQRLAYVSFEKRKPAIFIQELTTGRRERVASYDGINGSPAFSPDGRKLAMTLSKDGSPDIYVMDLASKQLTRLTDHFAIDTEPAWSPDGSHIIFTSDRGGRPQIYRVAASGGSAQRVTFEGDYNAAASYSPDGRSMVMVTRIGGQFRVVVTDANGGSRRLLSNGALDESPSFAPNGSMVIYASQNNGRGVLSVTPIAGGAGQRLSQESGEVREPSWSPLAP</sequence>
<gene>
    <name evidence="5 8" type="primary">tolB</name>
    <name evidence="8" type="ORF">CKO42_05485</name>
</gene>
<keyword evidence="5" id="KW-0131">Cell cycle</keyword>
<proteinExistence type="inferred from homology"/>
<keyword evidence="4 5" id="KW-0574">Periplasm</keyword>
<keyword evidence="5" id="KW-0132">Cell division</keyword>
<evidence type="ECO:0000313" key="8">
    <source>
        <dbReference type="EMBL" id="MBK1617915.1"/>
    </source>
</evidence>
<comment type="subcellular location">
    <subcellularLocation>
        <location evidence="1 5">Periplasm</location>
    </subcellularLocation>
</comment>